<protein>
    <submittedName>
        <fullName evidence="1">Uncharacterized protein</fullName>
    </submittedName>
</protein>
<proteinExistence type="predicted"/>
<evidence type="ECO:0000313" key="1">
    <source>
        <dbReference type="EMBL" id="KPI95673.1"/>
    </source>
</evidence>
<sequence>MRAVHLSHLHTGSGRIRVTPHCCIFTCRVATAAATATGECECGSDSVRVRVSSVVPTVWRAEVV</sequence>
<gene>
    <name evidence="1" type="ORF">RR46_11386</name>
</gene>
<accession>A0A194PRU2</accession>
<organism evidence="1 2">
    <name type="scientific">Papilio xuthus</name>
    <name type="common">Asian swallowtail butterfly</name>
    <dbReference type="NCBI Taxonomy" id="66420"/>
    <lineage>
        <taxon>Eukaryota</taxon>
        <taxon>Metazoa</taxon>
        <taxon>Ecdysozoa</taxon>
        <taxon>Arthropoda</taxon>
        <taxon>Hexapoda</taxon>
        <taxon>Insecta</taxon>
        <taxon>Pterygota</taxon>
        <taxon>Neoptera</taxon>
        <taxon>Endopterygota</taxon>
        <taxon>Lepidoptera</taxon>
        <taxon>Glossata</taxon>
        <taxon>Ditrysia</taxon>
        <taxon>Papilionoidea</taxon>
        <taxon>Papilionidae</taxon>
        <taxon>Papilioninae</taxon>
        <taxon>Papilio</taxon>
    </lineage>
</organism>
<dbReference type="AlphaFoldDB" id="A0A194PRU2"/>
<name>A0A194PRU2_PAPXU</name>
<dbReference type="Proteomes" id="UP000053268">
    <property type="component" value="Unassembled WGS sequence"/>
</dbReference>
<evidence type="ECO:0000313" key="2">
    <source>
        <dbReference type="Proteomes" id="UP000053268"/>
    </source>
</evidence>
<dbReference type="EMBL" id="KQ459595">
    <property type="protein sequence ID" value="KPI95673.1"/>
    <property type="molecule type" value="Genomic_DNA"/>
</dbReference>
<keyword evidence="2" id="KW-1185">Reference proteome</keyword>
<reference evidence="1 2" key="1">
    <citation type="journal article" date="2015" name="Nat. Commun.">
        <title>Outbred genome sequencing and CRISPR/Cas9 gene editing in butterflies.</title>
        <authorList>
            <person name="Li X."/>
            <person name="Fan D."/>
            <person name="Zhang W."/>
            <person name="Liu G."/>
            <person name="Zhang L."/>
            <person name="Zhao L."/>
            <person name="Fang X."/>
            <person name="Chen L."/>
            <person name="Dong Y."/>
            <person name="Chen Y."/>
            <person name="Ding Y."/>
            <person name="Zhao R."/>
            <person name="Feng M."/>
            <person name="Zhu Y."/>
            <person name="Feng Y."/>
            <person name="Jiang X."/>
            <person name="Zhu D."/>
            <person name="Xiang H."/>
            <person name="Feng X."/>
            <person name="Li S."/>
            <person name="Wang J."/>
            <person name="Zhang G."/>
            <person name="Kronforst M.R."/>
            <person name="Wang W."/>
        </authorList>
    </citation>
    <scope>NUCLEOTIDE SEQUENCE [LARGE SCALE GENOMIC DNA]</scope>
    <source>
        <strain evidence="1">Ya'a_city_454_Px</strain>
        <tissue evidence="1">Whole body</tissue>
    </source>
</reference>